<sequence>FYGIAPVGTKVTLKIEKENDSNTGRDLVFSTTSSANESSRFGINVTDKLIKQEYFINLSSVNPQGDYVELPEFKLNIGRTGILKKIDEILKPNNIIPTSKPKTQKQINIPNKPPVKQKHCFLFLCW</sequence>
<evidence type="ECO:0000313" key="2">
    <source>
        <dbReference type="Proteomes" id="UP000229647"/>
    </source>
</evidence>
<accession>A0A2M7XX34</accession>
<comment type="caution">
    <text evidence="1">The sequence shown here is derived from an EMBL/GenBank/DDBJ whole genome shotgun (WGS) entry which is preliminary data.</text>
</comment>
<evidence type="ECO:0000313" key="1">
    <source>
        <dbReference type="EMBL" id="PJA55292.1"/>
    </source>
</evidence>
<protein>
    <submittedName>
        <fullName evidence="1">Uncharacterized protein</fullName>
    </submittedName>
</protein>
<dbReference type="EMBL" id="PFWL01000174">
    <property type="protein sequence ID" value="PJA55292.1"/>
    <property type="molecule type" value="Genomic_DNA"/>
</dbReference>
<name>A0A2M7XX34_9BACT</name>
<proteinExistence type="predicted"/>
<reference evidence="2" key="1">
    <citation type="submission" date="2017-09" db="EMBL/GenBank/DDBJ databases">
        <title>Depth-based differentiation of microbial function through sediment-hosted aquifers and enrichment of novel symbionts in the deep terrestrial subsurface.</title>
        <authorList>
            <person name="Probst A.J."/>
            <person name="Ladd B."/>
            <person name="Jarett J.K."/>
            <person name="Geller-Mcgrath D.E."/>
            <person name="Sieber C.M.K."/>
            <person name="Emerson J.B."/>
            <person name="Anantharaman K."/>
            <person name="Thomas B.C."/>
            <person name="Malmstrom R."/>
            <person name="Stieglmeier M."/>
            <person name="Klingl A."/>
            <person name="Woyke T."/>
            <person name="Ryan C.M."/>
            <person name="Banfield J.F."/>
        </authorList>
    </citation>
    <scope>NUCLEOTIDE SEQUENCE [LARGE SCALE GENOMIC DNA]</scope>
</reference>
<organism evidence="1 2">
    <name type="scientific">Candidatus Roizmanbacteria bacterium CG_4_9_14_3_um_filter_33_18</name>
    <dbReference type="NCBI Taxonomy" id="1974841"/>
    <lineage>
        <taxon>Bacteria</taxon>
        <taxon>Candidatus Roizmaniibacteriota</taxon>
    </lineage>
</organism>
<feature type="non-terminal residue" evidence="1">
    <location>
        <position position="1"/>
    </location>
</feature>
<dbReference type="AlphaFoldDB" id="A0A2M7XX34"/>
<dbReference type="Proteomes" id="UP000229647">
    <property type="component" value="Unassembled WGS sequence"/>
</dbReference>
<gene>
    <name evidence="1" type="ORF">CO165_04315</name>
</gene>